<protein>
    <recommendedName>
        <fullName evidence="1">Protein NO VEIN C-terminal domain-containing protein</fullName>
    </recommendedName>
</protein>
<dbReference type="InterPro" id="IPR024975">
    <property type="entry name" value="NOV_C"/>
</dbReference>
<organism evidence="2 3">
    <name type="scientific">Polaribacter porphyrae</name>
    <dbReference type="NCBI Taxonomy" id="1137780"/>
    <lineage>
        <taxon>Bacteria</taxon>
        <taxon>Pseudomonadati</taxon>
        <taxon>Bacteroidota</taxon>
        <taxon>Flavobacteriia</taxon>
        <taxon>Flavobacteriales</taxon>
        <taxon>Flavobacteriaceae</taxon>
    </lineage>
</organism>
<reference evidence="2 3" key="1">
    <citation type="submission" date="2016-12" db="EMBL/GenBank/DDBJ databases">
        <title>Trade-off between light-utilization and light-protection in marine flavobacteria.</title>
        <authorList>
            <person name="Kumagai Y."/>
            <person name="Yoshizawa S."/>
            <person name="Kogure K."/>
            <person name="Iwasaki W."/>
        </authorList>
    </citation>
    <scope>NUCLEOTIDE SEQUENCE [LARGE SCALE GENOMIC DNA]</scope>
    <source>
        <strain evidence="2 3">NBRC 108759</strain>
    </source>
</reference>
<dbReference type="EMBL" id="MSCN01000001">
    <property type="protein sequence ID" value="PQJ78082.1"/>
    <property type="molecule type" value="Genomic_DNA"/>
</dbReference>
<comment type="caution">
    <text evidence="2">The sequence shown here is derived from an EMBL/GenBank/DDBJ whole genome shotgun (WGS) entry which is preliminary data.</text>
</comment>
<dbReference type="RefSeq" id="WP_105014664.1">
    <property type="nucleotide sequence ID" value="NZ_MSCN01000001.1"/>
</dbReference>
<name>A0A2S7WLA5_9FLAO</name>
<dbReference type="AlphaFoldDB" id="A0A2S7WLA5"/>
<evidence type="ECO:0000259" key="1">
    <source>
        <dbReference type="Pfam" id="PF13020"/>
    </source>
</evidence>
<accession>A0A2S7WLA5</accession>
<dbReference type="OrthoDB" id="7059877at2"/>
<keyword evidence="3" id="KW-1185">Reference proteome</keyword>
<dbReference type="Pfam" id="PF13020">
    <property type="entry name" value="NOV_C"/>
    <property type="match status" value="1"/>
</dbReference>
<evidence type="ECO:0000313" key="3">
    <source>
        <dbReference type="Proteomes" id="UP000238882"/>
    </source>
</evidence>
<dbReference type="Proteomes" id="UP000238882">
    <property type="component" value="Unassembled WGS sequence"/>
</dbReference>
<proteinExistence type="predicted"/>
<evidence type="ECO:0000313" key="2">
    <source>
        <dbReference type="EMBL" id="PQJ78082.1"/>
    </source>
</evidence>
<gene>
    <name evidence="2" type="ORF">BTO18_02240</name>
</gene>
<sequence>MNKREKSILAGLYVSKFNELALKELEFKTYQEYFNTIGYSLGSKPSSIKNYRDEFDPYFPNSRKGWHKRKIRVYCKNVYDAFKDLSIAEFSELIKSFLIDNYQIKKFINKEIRSDYSEIISKRLLTGKAAEEYFKMEFSKINLFNSYSLKDTTNMACGFDYKLSIDNNYYCVEVKGLNSNKGNILLTEKEYLIAEKLKSKYCLFIVKNFQEKPFHEIIFDPIHSNLDFKKVKREVLQVSYNASI</sequence>
<feature type="domain" description="Protein NO VEIN C-terminal" evidence="1">
    <location>
        <begin position="133"/>
        <end position="213"/>
    </location>
</feature>